<gene>
    <name evidence="1" type="ORF">BDN72DRAFT_832284</name>
</gene>
<organism evidence="1 2">
    <name type="scientific">Pluteus cervinus</name>
    <dbReference type="NCBI Taxonomy" id="181527"/>
    <lineage>
        <taxon>Eukaryota</taxon>
        <taxon>Fungi</taxon>
        <taxon>Dikarya</taxon>
        <taxon>Basidiomycota</taxon>
        <taxon>Agaricomycotina</taxon>
        <taxon>Agaricomycetes</taxon>
        <taxon>Agaricomycetidae</taxon>
        <taxon>Agaricales</taxon>
        <taxon>Pluteineae</taxon>
        <taxon>Pluteaceae</taxon>
        <taxon>Pluteus</taxon>
    </lineage>
</organism>
<evidence type="ECO:0000313" key="2">
    <source>
        <dbReference type="Proteomes" id="UP000308600"/>
    </source>
</evidence>
<sequence>MPGTLAVLVLSILLPSLHVSAADDETPFDCRVTTDGKTWDLTKLAGEHTASRTRSSPPSSLVDTLRFDLCDNLKKMEGVKDDDQCIAGTRACLTTLNKKPEEKDLVVAVVPLAQTALLKPSFQKLDSGLSLVFHGPEYPHPFTSELTAQSITISLNCDGDKTSDPEITSYDGSSLNLKWTVPEACPLQDDGGSKDGEKPGNGKTGEEEKVGSGIGWFFLVLLLASMAYFGVGAYYNYTTYGARGADLIPHRDFWKEVPYMLSDVVSHLCSTVRPRHSSHRGGYIAV</sequence>
<dbReference type="Proteomes" id="UP000308600">
    <property type="component" value="Unassembled WGS sequence"/>
</dbReference>
<protein>
    <submittedName>
        <fullName evidence="1">Uncharacterized protein</fullName>
    </submittedName>
</protein>
<proteinExistence type="predicted"/>
<name>A0ACD3BCU2_9AGAR</name>
<dbReference type="EMBL" id="ML208263">
    <property type="protein sequence ID" value="TFK75407.1"/>
    <property type="molecule type" value="Genomic_DNA"/>
</dbReference>
<accession>A0ACD3BCU2</accession>
<keyword evidence="2" id="KW-1185">Reference proteome</keyword>
<evidence type="ECO:0000313" key="1">
    <source>
        <dbReference type="EMBL" id="TFK75407.1"/>
    </source>
</evidence>
<reference evidence="1 2" key="1">
    <citation type="journal article" date="2019" name="Nat. Ecol. Evol.">
        <title>Megaphylogeny resolves global patterns of mushroom evolution.</title>
        <authorList>
            <person name="Varga T."/>
            <person name="Krizsan K."/>
            <person name="Foldi C."/>
            <person name="Dima B."/>
            <person name="Sanchez-Garcia M."/>
            <person name="Sanchez-Ramirez S."/>
            <person name="Szollosi G.J."/>
            <person name="Szarkandi J.G."/>
            <person name="Papp V."/>
            <person name="Albert L."/>
            <person name="Andreopoulos W."/>
            <person name="Angelini C."/>
            <person name="Antonin V."/>
            <person name="Barry K.W."/>
            <person name="Bougher N.L."/>
            <person name="Buchanan P."/>
            <person name="Buyck B."/>
            <person name="Bense V."/>
            <person name="Catcheside P."/>
            <person name="Chovatia M."/>
            <person name="Cooper J."/>
            <person name="Damon W."/>
            <person name="Desjardin D."/>
            <person name="Finy P."/>
            <person name="Geml J."/>
            <person name="Haridas S."/>
            <person name="Hughes K."/>
            <person name="Justo A."/>
            <person name="Karasinski D."/>
            <person name="Kautmanova I."/>
            <person name="Kiss B."/>
            <person name="Kocsube S."/>
            <person name="Kotiranta H."/>
            <person name="LaButti K.M."/>
            <person name="Lechner B.E."/>
            <person name="Liimatainen K."/>
            <person name="Lipzen A."/>
            <person name="Lukacs Z."/>
            <person name="Mihaltcheva S."/>
            <person name="Morgado L.N."/>
            <person name="Niskanen T."/>
            <person name="Noordeloos M.E."/>
            <person name="Ohm R.A."/>
            <person name="Ortiz-Santana B."/>
            <person name="Ovrebo C."/>
            <person name="Racz N."/>
            <person name="Riley R."/>
            <person name="Savchenko A."/>
            <person name="Shiryaev A."/>
            <person name="Soop K."/>
            <person name="Spirin V."/>
            <person name="Szebenyi C."/>
            <person name="Tomsovsky M."/>
            <person name="Tulloss R.E."/>
            <person name="Uehling J."/>
            <person name="Grigoriev I.V."/>
            <person name="Vagvolgyi C."/>
            <person name="Papp T."/>
            <person name="Martin F.M."/>
            <person name="Miettinen O."/>
            <person name="Hibbett D.S."/>
            <person name="Nagy L.G."/>
        </authorList>
    </citation>
    <scope>NUCLEOTIDE SEQUENCE [LARGE SCALE GENOMIC DNA]</scope>
    <source>
        <strain evidence="1 2">NL-1719</strain>
    </source>
</reference>